<dbReference type="Proteomes" id="UP000756921">
    <property type="component" value="Unassembled WGS sequence"/>
</dbReference>
<reference evidence="2" key="1">
    <citation type="journal article" date="2020" name="Mol. Plant Microbe Interact.">
        <title>Genome Sequence of the Biocontrol Agent Coniothyrium minitans strain Conio (IMI 134523).</title>
        <authorList>
            <person name="Patel D."/>
            <person name="Shittu T.A."/>
            <person name="Baroncelli R."/>
            <person name="Muthumeenakshi S."/>
            <person name="Osborne T.H."/>
            <person name="Janganan T.K."/>
            <person name="Sreenivasaprasad S."/>
        </authorList>
    </citation>
    <scope>NUCLEOTIDE SEQUENCE</scope>
    <source>
        <strain evidence="2">Conio</strain>
    </source>
</reference>
<proteinExistence type="predicted"/>
<dbReference type="AlphaFoldDB" id="A0A9P6GSK5"/>
<evidence type="ECO:0000256" key="1">
    <source>
        <dbReference type="SAM" id="MobiDB-lite"/>
    </source>
</evidence>
<evidence type="ECO:0000313" key="2">
    <source>
        <dbReference type="EMBL" id="KAF9740473.1"/>
    </source>
</evidence>
<name>A0A9P6GSK5_9PLEO</name>
<feature type="region of interest" description="Disordered" evidence="1">
    <location>
        <begin position="37"/>
        <end position="64"/>
    </location>
</feature>
<gene>
    <name evidence="2" type="ORF">PMIN01_00012</name>
</gene>
<feature type="compositionally biased region" description="Low complexity" evidence="1">
    <location>
        <begin position="37"/>
        <end position="48"/>
    </location>
</feature>
<evidence type="ECO:0000313" key="3">
    <source>
        <dbReference type="Proteomes" id="UP000756921"/>
    </source>
</evidence>
<organism evidence="2 3">
    <name type="scientific">Paraphaeosphaeria minitans</name>
    <dbReference type="NCBI Taxonomy" id="565426"/>
    <lineage>
        <taxon>Eukaryota</taxon>
        <taxon>Fungi</taxon>
        <taxon>Dikarya</taxon>
        <taxon>Ascomycota</taxon>
        <taxon>Pezizomycotina</taxon>
        <taxon>Dothideomycetes</taxon>
        <taxon>Pleosporomycetidae</taxon>
        <taxon>Pleosporales</taxon>
        <taxon>Massarineae</taxon>
        <taxon>Didymosphaeriaceae</taxon>
        <taxon>Paraphaeosphaeria</taxon>
    </lineage>
</organism>
<protein>
    <submittedName>
        <fullName evidence="2">Uncharacterized protein</fullName>
    </submittedName>
</protein>
<feature type="compositionally biased region" description="Pro residues" evidence="1">
    <location>
        <begin position="49"/>
        <end position="59"/>
    </location>
</feature>
<keyword evidence="3" id="KW-1185">Reference proteome</keyword>
<comment type="caution">
    <text evidence="2">The sequence shown here is derived from an EMBL/GenBank/DDBJ whole genome shotgun (WGS) entry which is preliminary data.</text>
</comment>
<sequence>MYRAAAGFASALAGGVECRIGFASTISSLLLATLGRLTTPSSSPGAEPSLPPPPPPPPSTAAQLSILPRAPPEVRVRKGQSELGGAPKVVSELGCAQASAGIPSAVRRCTPRPAIAASADRSRFWRVWMMDVLDGAGDGLRE</sequence>
<dbReference type="EMBL" id="WJXW01000001">
    <property type="protein sequence ID" value="KAF9740473.1"/>
    <property type="molecule type" value="Genomic_DNA"/>
</dbReference>
<accession>A0A9P6GSK5</accession>